<dbReference type="Gene3D" id="2.60.120.10">
    <property type="entry name" value="Jelly Rolls"/>
    <property type="match status" value="1"/>
</dbReference>
<dbReference type="AlphaFoldDB" id="A0A5C4T9D6"/>
<dbReference type="GO" id="GO:0043565">
    <property type="term" value="F:sequence-specific DNA binding"/>
    <property type="evidence" value="ECO:0007669"/>
    <property type="project" value="InterPro"/>
</dbReference>
<dbReference type="SUPFAM" id="SSF46689">
    <property type="entry name" value="Homeodomain-like"/>
    <property type="match status" value="2"/>
</dbReference>
<name>A0A5C4T9D6_9BACL</name>
<dbReference type="Gene3D" id="1.10.10.60">
    <property type="entry name" value="Homeodomain-like"/>
    <property type="match status" value="2"/>
</dbReference>
<dbReference type="GO" id="GO:0003700">
    <property type="term" value="F:DNA-binding transcription factor activity"/>
    <property type="evidence" value="ECO:0007669"/>
    <property type="project" value="InterPro"/>
</dbReference>
<dbReference type="Proteomes" id="UP000307943">
    <property type="component" value="Unassembled WGS sequence"/>
</dbReference>
<dbReference type="OrthoDB" id="9791615at2"/>
<dbReference type="InterPro" id="IPR037923">
    <property type="entry name" value="HTH-like"/>
</dbReference>
<dbReference type="InterPro" id="IPR003313">
    <property type="entry name" value="AraC-bd"/>
</dbReference>
<keyword evidence="2" id="KW-0238">DNA-binding</keyword>
<gene>
    <name evidence="5" type="ORF">FE784_14985</name>
</gene>
<evidence type="ECO:0000259" key="4">
    <source>
        <dbReference type="PROSITE" id="PS01124"/>
    </source>
</evidence>
<keyword evidence="3" id="KW-0804">Transcription</keyword>
<dbReference type="Pfam" id="PF12833">
    <property type="entry name" value="HTH_18"/>
    <property type="match status" value="1"/>
</dbReference>
<dbReference type="RefSeq" id="WP_139603019.1">
    <property type="nucleotide sequence ID" value="NZ_VDCQ01000018.1"/>
</dbReference>
<accession>A0A5C4T9D6</accession>
<dbReference type="SUPFAM" id="SSF51215">
    <property type="entry name" value="Regulatory protein AraC"/>
    <property type="match status" value="1"/>
</dbReference>
<dbReference type="InterPro" id="IPR018060">
    <property type="entry name" value="HTH_AraC"/>
</dbReference>
<dbReference type="EMBL" id="VDCQ01000018">
    <property type="protein sequence ID" value="TNJ65522.1"/>
    <property type="molecule type" value="Genomic_DNA"/>
</dbReference>
<dbReference type="InterPro" id="IPR009057">
    <property type="entry name" value="Homeodomain-like_sf"/>
</dbReference>
<evidence type="ECO:0000256" key="3">
    <source>
        <dbReference type="ARBA" id="ARBA00023163"/>
    </source>
</evidence>
<feature type="domain" description="HTH araC/xylS-type" evidence="4">
    <location>
        <begin position="193"/>
        <end position="291"/>
    </location>
</feature>
<keyword evidence="6" id="KW-1185">Reference proteome</keyword>
<dbReference type="PROSITE" id="PS00041">
    <property type="entry name" value="HTH_ARAC_FAMILY_1"/>
    <property type="match status" value="1"/>
</dbReference>
<dbReference type="InterPro" id="IPR018062">
    <property type="entry name" value="HTH_AraC-typ_CS"/>
</dbReference>
<sequence>MYTKSMKEYSHPRDFPFWIQRNRHDVLDVPELHVHEFVELIFVVEGRATHLFQDIYYEVGEGDVFVINPGEAHGYALKEDQSIEIVNCLFEPGCIPTSLLGELQVSDAMDFFYVQPFLHEKARFYHKLNLRGSDASAALSILEGILAEMSRRRSGFQPLIQLKMIELFILLSRYYSERKDQADVAAPGEVLVRRACGYVERHYAEKLTLPVLTELFHIGARQLNRYFNRHAGCSVIEYVHRVRMEKAKRLLADTDEKIAVVSEMVGYEDTSFFSRLFARQAGCPPGKYREDSRHVRPE</sequence>
<dbReference type="InterPro" id="IPR014710">
    <property type="entry name" value="RmlC-like_jellyroll"/>
</dbReference>
<evidence type="ECO:0000313" key="6">
    <source>
        <dbReference type="Proteomes" id="UP000307943"/>
    </source>
</evidence>
<dbReference type="SMART" id="SM00342">
    <property type="entry name" value="HTH_ARAC"/>
    <property type="match status" value="1"/>
</dbReference>
<dbReference type="PANTHER" id="PTHR43280:SF28">
    <property type="entry name" value="HTH-TYPE TRANSCRIPTIONAL ACTIVATOR RHAS"/>
    <property type="match status" value="1"/>
</dbReference>
<evidence type="ECO:0000256" key="2">
    <source>
        <dbReference type="ARBA" id="ARBA00023125"/>
    </source>
</evidence>
<evidence type="ECO:0000313" key="5">
    <source>
        <dbReference type="EMBL" id="TNJ65522.1"/>
    </source>
</evidence>
<proteinExistence type="predicted"/>
<protein>
    <submittedName>
        <fullName evidence="5">Helix-turn-helix domain-containing protein</fullName>
    </submittedName>
</protein>
<dbReference type="PANTHER" id="PTHR43280">
    <property type="entry name" value="ARAC-FAMILY TRANSCRIPTIONAL REGULATOR"/>
    <property type="match status" value="1"/>
</dbReference>
<dbReference type="PROSITE" id="PS01124">
    <property type="entry name" value="HTH_ARAC_FAMILY_2"/>
    <property type="match status" value="1"/>
</dbReference>
<keyword evidence="1" id="KW-0805">Transcription regulation</keyword>
<organism evidence="5 6">
    <name type="scientific">Paenibacillus hemerocallicola</name>
    <dbReference type="NCBI Taxonomy" id="1172614"/>
    <lineage>
        <taxon>Bacteria</taxon>
        <taxon>Bacillati</taxon>
        <taxon>Bacillota</taxon>
        <taxon>Bacilli</taxon>
        <taxon>Bacillales</taxon>
        <taxon>Paenibacillaceae</taxon>
        <taxon>Paenibacillus</taxon>
    </lineage>
</organism>
<comment type="caution">
    <text evidence="5">The sequence shown here is derived from an EMBL/GenBank/DDBJ whole genome shotgun (WGS) entry which is preliminary data.</text>
</comment>
<dbReference type="Pfam" id="PF02311">
    <property type="entry name" value="AraC_binding"/>
    <property type="match status" value="1"/>
</dbReference>
<evidence type="ECO:0000256" key="1">
    <source>
        <dbReference type="ARBA" id="ARBA00023015"/>
    </source>
</evidence>
<reference evidence="5 6" key="1">
    <citation type="submission" date="2019-05" db="EMBL/GenBank/DDBJ databases">
        <title>We sequenced the genome of Paenibacillus hemerocallicola KCTC 33185 for further insight into its adaptation and study the phylogeny of Paenibacillus.</title>
        <authorList>
            <person name="Narsing Rao M.P."/>
        </authorList>
    </citation>
    <scope>NUCLEOTIDE SEQUENCE [LARGE SCALE GENOMIC DNA]</scope>
    <source>
        <strain evidence="5 6">KCTC 33185</strain>
    </source>
</reference>